<evidence type="ECO:0000313" key="2">
    <source>
        <dbReference type="EMBL" id="WOV87329.1"/>
    </source>
</evidence>
<gene>
    <name evidence="2" type="ORF">QWT69_15985</name>
</gene>
<dbReference type="EMBL" id="CP129118">
    <property type="protein sequence ID" value="WOV87329.1"/>
    <property type="molecule type" value="Genomic_DNA"/>
</dbReference>
<dbReference type="RefSeq" id="WP_317967340.1">
    <property type="nucleotide sequence ID" value="NZ_CP129118.1"/>
</dbReference>
<feature type="transmembrane region" description="Helical" evidence="1">
    <location>
        <begin position="17"/>
        <end position="36"/>
    </location>
</feature>
<evidence type="ECO:0008006" key="4">
    <source>
        <dbReference type="Google" id="ProtNLM"/>
    </source>
</evidence>
<sequence>MIEWAYEYEWKVKTVRIFKFSVPIALLVAGISWYMLNLNFQEVPGMTRIYITLGAAVLSGILAYFLFPKSEDKQ</sequence>
<proteinExistence type="predicted"/>
<protein>
    <recommendedName>
        <fullName evidence="4">Histidine kinase</fullName>
    </recommendedName>
</protein>
<evidence type="ECO:0000256" key="1">
    <source>
        <dbReference type="SAM" id="Phobius"/>
    </source>
</evidence>
<keyword evidence="1" id="KW-0472">Membrane</keyword>
<organism evidence="2 3">
    <name type="scientific">Sporosarcina oncorhynchi</name>
    <dbReference type="NCBI Taxonomy" id="3056444"/>
    <lineage>
        <taxon>Bacteria</taxon>
        <taxon>Bacillati</taxon>
        <taxon>Bacillota</taxon>
        <taxon>Bacilli</taxon>
        <taxon>Bacillales</taxon>
        <taxon>Caryophanaceae</taxon>
        <taxon>Sporosarcina</taxon>
    </lineage>
</organism>
<accession>A0ABZ0L565</accession>
<feature type="transmembrane region" description="Helical" evidence="1">
    <location>
        <begin position="48"/>
        <end position="67"/>
    </location>
</feature>
<reference evidence="2 3" key="1">
    <citation type="submission" date="2023-06" db="EMBL/GenBank/DDBJ databases">
        <title>Sporosarcina sp. nov., isolated from Korean tranditional fermented seafood 'Jeotgal'.</title>
        <authorList>
            <person name="Yang A.I."/>
            <person name="Shin N.-R."/>
        </authorList>
    </citation>
    <scope>NUCLEOTIDE SEQUENCE [LARGE SCALE GENOMIC DNA]</scope>
    <source>
        <strain evidence="2 3">T2O-4</strain>
    </source>
</reference>
<dbReference type="Proteomes" id="UP001303902">
    <property type="component" value="Chromosome"/>
</dbReference>
<evidence type="ECO:0000313" key="3">
    <source>
        <dbReference type="Proteomes" id="UP001303902"/>
    </source>
</evidence>
<keyword evidence="1" id="KW-0812">Transmembrane</keyword>
<keyword evidence="3" id="KW-1185">Reference proteome</keyword>
<name>A0ABZ0L565_9BACL</name>
<keyword evidence="1" id="KW-1133">Transmembrane helix</keyword>